<evidence type="ECO:0000256" key="17">
    <source>
        <dbReference type="RuleBase" id="RU003297"/>
    </source>
</evidence>
<dbReference type="PRINTS" id="PR01437">
    <property type="entry name" value="NUOXDRDTASE4"/>
</dbReference>
<dbReference type="InterPro" id="IPR003918">
    <property type="entry name" value="NADH_UbQ_OxRdtase"/>
</dbReference>
<keyword evidence="13 17" id="KW-0830">Ubiquinone</keyword>
<feature type="transmembrane region" description="Helical" evidence="17">
    <location>
        <begin position="82"/>
        <end position="100"/>
    </location>
</feature>
<dbReference type="EC" id="7.1.1.2" evidence="4 17"/>
<comment type="function">
    <text evidence="17">Core subunit of the mitochondrial membrane respiratory chain NADH dehydrogenase (Complex I) which catalyzes electron transfer from NADH through the respiratory chain, using ubiquinone as an electron acceptor. Essential for the catalytic activity and assembly of complex I.</text>
</comment>
<evidence type="ECO:0000256" key="11">
    <source>
        <dbReference type="ARBA" id="ARBA00022989"/>
    </source>
</evidence>
<feature type="transmembrane region" description="Helical" evidence="17">
    <location>
        <begin position="50"/>
        <end position="70"/>
    </location>
</feature>
<feature type="transmembrane region" description="Helical" evidence="17">
    <location>
        <begin position="267"/>
        <end position="293"/>
    </location>
</feature>
<evidence type="ECO:0000256" key="2">
    <source>
        <dbReference type="ARBA" id="ARBA00004225"/>
    </source>
</evidence>
<feature type="transmembrane region" description="Helical" evidence="17">
    <location>
        <begin position="106"/>
        <end position="126"/>
    </location>
</feature>
<dbReference type="InterPro" id="IPR001750">
    <property type="entry name" value="ND/Mrp_TM"/>
</dbReference>
<dbReference type="GO" id="GO:0042773">
    <property type="term" value="P:ATP synthesis coupled electron transport"/>
    <property type="evidence" value="ECO:0007669"/>
    <property type="project" value="InterPro"/>
</dbReference>
<reference evidence="20" key="1">
    <citation type="submission" date="2021-05" db="EMBL/GenBank/DDBJ databases">
        <title>Mitochondrial genomes within bark lice (Insecta: Psocodea: Psocomorpha) reveal novel gene rearrangements containing phylogenetic signal.</title>
        <authorList>
            <person name="Saenz Manchola O.F."/>
            <person name="Virrueta Herrera S."/>
            <person name="D'alessio L.M."/>
            <person name="Yoshizawa K."/>
            <person name="Garcia Aldrete A.N."/>
            <person name="Johnson K.P."/>
        </authorList>
    </citation>
    <scope>NUCLEOTIDE SEQUENCE</scope>
</reference>
<evidence type="ECO:0000256" key="1">
    <source>
        <dbReference type="ARBA" id="ARBA00003257"/>
    </source>
</evidence>
<evidence type="ECO:0000256" key="3">
    <source>
        <dbReference type="ARBA" id="ARBA00009025"/>
    </source>
</evidence>
<evidence type="ECO:0000256" key="14">
    <source>
        <dbReference type="ARBA" id="ARBA00023128"/>
    </source>
</evidence>
<dbReference type="Pfam" id="PF01059">
    <property type="entry name" value="Oxidored_q5_N"/>
    <property type="match status" value="1"/>
</dbReference>
<sequence>MLKYFLMMIFMIPFSFKKWVYLQLSFFLIGMLFMFELGTFNHSESMLSSYGIDMMSYMLILLSFWICLFMLMSMKLKFFNNYFKFILIMLMVFLLMSFYSMNLFLFYLYFESSLIPTFLIILGWGYQSERIQAGVYLLMYTLVFSLPLLIMIMFMYNSWFSMSMLINIEKCIGFNFIIFLSLYMAFLVKLPLFLIHLWLPKAHVEAPVAGSMILAGILLKLGGYGILRLSNLIFNLVFKYIYMMIILSLVGGVFISLNCLRQSDIKLLIAYSSVSHMGLMLAGLLSFSCWGIYSSFCMMLSHGLCSSGLFFLANVCYERVGSRSLYLVKGMLHFLPKMSLWWFLFCAMNMACPPSMNLLSEVGLIISIVGWSWFNSILIMLIGIFVAGYSLYLFSFSQHGKFNSMIYSFMQSNVREFFILFMHWWPLNLFILSGELFMIWI</sequence>
<keyword evidence="14 17" id="KW-0496">Mitochondrion</keyword>
<dbReference type="PANTHER" id="PTHR43507:SF20">
    <property type="entry name" value="NADH-UBIQUINONE OXIDOREDUCTASE CHAIN 4"/>
    <property type="match status" value="1"/>
</dbReference>
<feature type="transmembrane region" description="Helical" evidence="17">
    <location>
        <begin position="20"/>
        <end position="38"/>
    </location>
</feature>
<feature type="transmembrane region" description="Helical" evidence="17">
    <location>
        <begin position="417"/>
        <end position="440"/>
    </location>
</feature>
<evidence type="ECO:0000256" key="12">
    <source>
        <dbReference type="ARBA" id="ARBA00023027"/>
    </source>
</evidence>
<evidence type="ECO:0000256" key="7">
    <source>
        <dbReference type="ARBA" id="ARBA00022660"/>
    </source>
</evidence>
<evidence type="ECO:0000256" key="6">
    <source>
        <dbReference type="ARBA" id="ARBA00022448"/>
    </source>
</evidence>
<keyword evidence="12 17" id="KW-0520">NAD</keyword>
<dbReference type="InterPro" id="IPR000260">
    <property type="entry name" value="NADH4_N"/>
</dbReference>
<comment type="function">
    <text evidence="1">Core subunit of the mitochondrial membrane respiratory chain NADH dehydrogenase (Complex I) that is believed to belong to the minimal assembly required for catalysis. Complex I functions in the transfer of electrons from NADH to the respiratory chain. The immediate electron acceptor for the enzyme is believed to be ubiquinone.</text>
</comment>
<dbReference type="AlphaFoldDB" id="A0A8K1ZFG4"/>
<dbReference type="EMBL" id="MZ274189">
    <property type="protein sequence ID" value="UGS80264.1"/>
    <property type="molecule type" value="Genomic_DNA"/>
</dbReference>
<feature type="domain" description="NADH:quinone oxidoreductase/Mrp antiporter transmembrane" evidence="18">
    <location>
        <begin position="100"/>
        <end position="384"/>
    </location>
</feature>
<feature type="transmembrane region" description="Helical" evidence="17">
    <location>
        <begin position="299"/>
        <end position="317"/>
    </location>
</feature>
<gene>
    <name evidence="20" type="primary">ND4</name>
</gene>
<feature type="transmembrane region" description="Helical" evidence="17">
    <location>
        <begin position="133"/>
        <end position="156"/>
    </location>
</feature>
<protein>
    <recommendedName>
        <fullName evidence="5 17">NADH-ubiquinone oxidoreductase chain 4</fullName>
        <ecNumber evidence="4 17">7.1.1.2</ecNumber>
    </recommendedName>
</protein>
<keyword evidence="15 17" id="KW-0472">Membrane</keyword>
<organism evidence="20">
    <name type="scientific">Fuelleborniella sp. FuspCA</name>
    <dbReference type="NCBI Taxonomy" id="2597024"/>
    <lineage>
        <taxon>Eukaryota</taxon>
        <taxon>Metazoa</taxon>
        <taxon>Ecdysozoa</taxon>
        <taxon>Arthropoda</taxon>
        <taxon>Hexapoda</taxon>
        <taxon>Insecta</taxon>
        <taxon>Pterygota</taxon>
        <taxon>Neoptera</taxon>
        <taxon>Paraneoptera</taxon>
        <taxon>Psocodea</taxon>
        <taxon>Psocomorpha</taxon>
        <taxon>Caeciliusetae</taxon>
        <taxon>Caeciliusidae</taxon>
        <taxon>Fuelleborniella</taxon>
    </lineage>
</organism>
<dbReference type="Pfam" id="PF00361">
    <property type="entry name" value="Proton_antipo_M"/>
    <property type="match status" value="1"/>
</dbReference>
<evidence type="ECO:0000256" key="4">
    <source>
        <dbReference type="ARBA" id="ARBA00012944"/>
    </source>
</evidence>
<keyword evidence="10 17" id="KW-0249">Electron transport</keyword>
<proteinExistence type="inferred from homology"/>
<dbReference type="GO" id="GO:0003954">
    <property type="term" value="F:NADH dehydrogenase activity"/>
    <property type="evidence" value="ECO:0007669"/>
    <property type="project" value="TreeGrafter"/>
</dbReference>
<dbReference type="GO" id="GO:0031966">
    <property type="term" value="C:mitochondrial membrane"/>
    <property type="evidence" value="ECO:0007669"/>
    <property type="project" value="UniProtKB-SubCell"/>
</dbReference>
<geneLocation type="mitochondrion" evidence="20"/>
<feature type="transmembrane region" description="Helical" evidence="17">
    <location>
        <begin position="239"/>
        <end position="260"/>
    </location>
</feature>
<evidence type="ECO:0000259" key="18">
    <source>
        <dbReference type="Pfam" id="PF00361"/>
    </source>
</evidence>
<keyword evidence="9" id="KW-1278">Translocase</keyword>
<evidence type="ECO:0000256" key="13">
    <source>
        <dbReference type="ARBA" id="ARBA00023075"/>
    </source>
</evidence>
<feature type="transmembrane region" description="Helical" evidence="17">
    <location>
        <begin position="176"/>
        <end position="199"/>
    </location>
</feature>
<evidence type="ECO:0000256" key="16">
    <source>
        <dbReference type="ARBA" id="ARBA00049551"/>
    </source>
</evidence>
<comment type="similarity">
    <text evidence="3 17">Belongs to the complex I subunit 4 family.</text>
</comment>
<evidence type="ECO:0000313" key="20">
    <source>
        <dbReference type="EMBL" id="UGS80264.1"/>
    </source>
</evidence>
<evidence type="ECO:0000256" key="10">
    <source>
        <dbReference type="ARBA" id="ARBA00022982"/>
    </source>
</evidence>
<comment type="catalytic activity">
    <reaction evidence="16 17">
        <text>a ubiquinone + NADH + 5 H(+)(in) = a ubiquinol + NAD(+) + 4 H(+)(out)</text>
        <dbReference type="Rhea" id="RHEA:29091"/>
        <dbReference type="Rhea" id="RHEA-COMP:9565"/>
        <dbReference type="Rhea" id="RHEA-COMP:9566"/>
        <dbReference type="ChEBI" id="CHEBI:15378"/>
        <dbReference type="ChEBI" id="CHEBI:16389"/>
        <dbReference type="ChEBI" id="CHEBI:17976"/>
        <dbReference type="ChEBI" id="CHEBI:57540"/>
        <dbReference type="ChEBI" id="CHEBI:57945"/>
        <dbReference type="EC" id="7.1.1.2"/>
    </reaction>
</comment>
<keyword evidence="6 17" id="KW-0813">Transport</keyword>
<dbReference type="PANTHER" id="PTHR43507">
    <property type="entry name" value="NADH-UBIQUINONE OXIDOREDUCTASE CHAIN 4"/>
    <property type="match status" value="1"/>
</dbReference>
<dbReference type="GO" id="GO:0008137">
    <property type="term" value="F:NADH dehydrogenase (ubiquinone) activity"/>
    <property type="evidence" value="ECO:0007669"/>
    <property type="project" value="UniProtKB-UniRule"/>
</dbReference>
<feature type="transmembrane region" description="Helical" evidence="17">
    <location>
        <begin position="206"/>
        <end position="227"/>
    </location>
</feature>
<evidence type="ECO:0000259" key="19">
    <source>
        <dbReference type="Pfam" id="PF01059"/>
    </source>
</evidence>
<feature type="domain" description="NADH:ubiquinone oxidoreductase chain 4 N-terminal" evidence="19">
    <location>
        <begin position="1"/>
        <end position="96"/>
    </location>
</feature>
<keyword evidence="11 17" id="KW-1133">Transmembrane helix</keyword>
<evidence type="ECO:0000256" key="9">
    <source>
        <dbReference type="ARBA" id="ARBA00022967"/>
    </source>
</evidence>
<keyword evidence="8 17" id="KW-0812">Transmembrane</keyword>
<dbReference type="GO" id="GO:0015990">
    <property type="term" value="P:electron transport coupled proton transport"/>
    <property type="evidence" value="ECO:0007669"/>
    <property type="project" value="TreeGrafter"/>
</dbReference>
<accession>A0A8K1ZFG4</accession>
<evidence type="ECO:0000256" key="5">
    <source>
        <dbReference type="ARBA" id="ARBA00021006"/>
    </source>
</evidence>
<evidence type="ECO:0000256" key="15">
    <source>
        <dbReference type="ARBA" id="ARBA00023136"/>
    </source>
</evidence>
<evidence type="ECO:0000256" key="8">
    <source>
        <dbReference type="ARBA" id="ARBA00022692"/>
    </source>
</evidence>
<feature type="transmembrane region" description="Helical" evidence="17">
    <location>
        <begin position="376"/>
        <end position="396"/>
    </location>
</feature>
<comment type="subcellular location">
    <subcellularLocation>
        <location evidence="2 17">Mitochondrion membrane</location>
        <topology evidence="2 17">Multi-pass membrane protein</topology>
    </subcellularLocation>
</comment>
<dbReference type="GO" id="GO:0048039">
    <property type="term" value="F:ubiquinone binding"/>
    <property type="evidence" value="ECO:0007669"/>
    <property type="project" value="TreeGrafter"/>
</dbReference>
<name>A0A8K1ZFG4_9NEOP</name>
<keyword evidence="7 17" id="KW-0679">Respiratory chain</keyword>